<evidence type="ECO:0000313" key="1">
    <source>
        <dbReference type="EMBL" id="AYR01809.1"/>
    </source>
</evidence>
<sequence>MNITIDLNTDQYNNLMTLLRESHERSRDSILTCSLKTSQIDELMEVCL</sequence>
<reference evidence="1 2" key="1">
    <citation type="submission" date="2018-09" db="EMBL/GenBank/DDBJ databases">
        <authorList>
            <person name="You S."/>
        </authorList>
    </citation>
    <scope>NUCLEOTIDE SEQUENCE [LARGE SCALE GENOMIC DNA]</scope>
</reference>
<dbReference type="Proteomes" id="UP000281181">
    <property type="component" value="Segment"/>
</dbReference>
<dbReference type="RefSeq" id="YP_009815994.1">
    <property type="nucleotide sequence ID" value="NC_048102.1"/>
</dbReference>
<organism evidence="1 2">
    <name type="scientific">Synechococcus phage S-P4</name>
    <dbReference type="NCBI Taxonomy" id="2484640"/>
    <lineage>
        <taxon>Viruses</taxon>
        <taxon>Duplodnaviria</taxon>
        <taxon>Heunggongvirae</taxon>
        <taxon>Uroviricota</taxon>
        <taxon>Caudoviricetes</taxon>
        <taxon>Pantevenvirales</taxon>
        <taxon>Kyanoviridae</taxon>
        <taxon>Leucotheavirus</taxon>
        <taxon>Leucotheavirus sp4</taxon>
    </lineage>
</organism>
<dbReference type="KEGG" id="vg:55007228"/>
<keyword evidence="2" id="KW-1185">Reference proteome</keyword>
<proteinExistence type="predicted"/>
<protein>
    <submittedName>
        <fullName evidence="1">Uncharacterized protein</fullName>
    </submittedName>
</protein>
<name>A0A3G3M5L9_9CAUD</name>
<accession>A0A3G3M5L9</accession>
<dbReference type="GeneID" id="55007228"/>
<evidence type="ECO:0000313" key="2">
    <source>
        <dbReference type="Proteomes" id="UP000281181"/>
    </source>
</evidence>
<dbReference type="EMBL" id="MH920639">
    <property type="protein sequence ID" value="AYR01809.1"/>
    <property type="molecule type" value="Genomic_DNA"/>
</dbReference>